<keyword evidence="2" id="KW-1185">Reference proteome</keyword>
<gene>
    <name evidence="1" type="ORF">Q765_00785</name>
</gene>
<comment type="caution">
    <text evidence="1">The sequence shown here is derived from an EMBL/GenBank/DDBJ whole genome shotgun (WGS) entry which is preliminary data.</text>
</comment>
<evidence type="ECO:0000313" key="1">
    <source>
        <dbReference type="EMBL" id="KGO88475.1"/>
    </source>
</evidence>
<dbReference type="EMBL" id="JRLX01000001">
    <property type="protein sequence ID" value="KGO88475.1"/>
    <property type="molecule type" value="Genomic_DNA"/>
</dbReference>
<organism evidence="1 2">
    <name type="scientific">Flavobacterium rivuli WB 3.3-2 = DSM 21788</name>
    <dbReference type="NCBI Taxonomy" id="1121895"/>
    <lineage>
        <taxon>Bacteria</taxon>
        <taxon>Pseudomonadati</taxon>
        <taxon>Bacteroidota</taxon>
        <taxon>Flavobacteriia</taxon>
        <taxon>Flavobacteriales</taxon>
        <taxon>Flavobacteriaceae</taxon>
        <taxon>Flavobacterium</taxon>
    </lineage>
</organism>
<evidence type="ECO:0000313" key="2">
    <source>
        <dbReference type="Proteomes" id="UP000030152"/>
    </source>
</evidence>
<name>A0A0A2MJG4_9FLAO</name>
<dbReference type="eggNOG" id="ENOG5030YRE">
    <property type="taxonomic scope" value="Bacteria"/>
</dbReference>
<dbReference type="RefSeq" id="WP_020211486.1">
    <property type="nucleotide sequence ID" value="NZ_JRLX01000001.1"/>
</dbReference>
<dbReference type="STRING" id="1121895.GCA_000378485_00362"/>
<dbReference type="AlphaFoldDB" id="A0A0A2MJG4"/>
<sequence length="74" mass="8478">MDTNSQLFIFKTDIAELCPNCEVYKLLNRHEGVQQWNIDTDDVDRVLRIESATLSALEIISIINSLGHECQELN</sequence>
<protein>
    <recommendedName>
        <fullName evidence="3">HMA domain-containing protein</fullName>
    </recommendedName>
</protein>
<evidence type="ECO:0008006" key="3">
    <source>
        <dbReference type="Google" id="ProtNLM"/>
    </source>
</evidence>
<reference evidence="1 2" key="1">
    <citation type="submission" date="2013-09" db="EMBL/GenBank/DDBJ databases">
        <authorList>
            <person name="Zeng Z."/>
            <person name="Chen C."/>
        </authorList>
    </citation>
    <scope>NUCLEOTIDE SEQUENCE [LARGE SCALE GENOMIC DNA]</scope>
    <source>
        <strain evidence="1 2">WB 3.3-2</strain>
    </source>
</reference>
<proteinExistence type="predicted"/>
<dbReference type="Proteomes" id="UP000030152">
    <property type="component" value="Unassembled WGS sequence"/>
</dbReference>
<accession>A0A0A2MJG4</accession>
<dbReference type="OrthoDB" id="1036397at2"/>